<dbReference type="InterPro" id="IPR050905">
    <property type="entry name" value="Plant_NBS-LRR"/>
</dbReference>
<dbReference type="PANTHER" id="PTHR33463">
    <property type="entry name" value="NB-ARC DOMAIN-CONTAINING PROTEIN-RELATED"/>
    <property type="match status" value="1"/>
</dbReference>
<protein>
    <recommendedName>
        <fullName evidence="2">Disease resistance protein At4g27190-like leucine-rich repeats domain-containing protein</fullName>
    </recommendedName>
</protein>
<dbReference type="Gene3D" id="3.80.10.10">
    <property type="entry name" value="Ribonuclease Inhibitor"/>
    <property type="match status" value="1"/>
</dbReference>
<dbReference type="AlphaFoldDB" id="A0A6N2KHI4"/>
<dbReference type="InterPro" id="IPR057135">
    <property type="entry name" value="At4g27190-like_LRR"/>
</dbReference>
<dbReference type="EMBL" id="CAADRP010000369">
    <property type="protein sequence ID" value="VFU27498.1"/>
    <property type="molecule type" value="Genomic_DNA"/>
</dbReference>
<dbReference type="SUPFAM" id="SSF52058">
    <property type="entry name" value="L domain-like"/>
    <property type="match status" value="1"/>
</dbReference>
<keyword evidence="1" id="KW-0611">Plant defense</keyword>
<reference evidence="3" key="1">
    <citation type="submission" date="2019-03" db="EMBL/GenBank/DDBJ databases">
        <authorList>
            <person name="Mank J."/>
            <person name="Almeida P."/>
        </authorList>
    </citation>
    <scope>NUCLEOTIDE SEQUENCE</scope>
    <source>
        <strain evidence="3">78183</strain>
    </source>
</reference>
<gene>
    <name evidence="3" type="ORF">SVIM_LOCUS83031</name>
</gene>
<name>A0A6N2KHI4_SALVM</name>
<organism evidence="3">
    <name type="scientific">Salix viminalis</name>
    <name type="common">Common osier</name>
    <name type="synonym">Basket willow</name>
    <dbReference type="NCBI Taxonomy" id="40686"/>
    <lineage>
        <taxon>Eukaryota</taxon>
        <taxon>Viridiplantae</taxon>
        <taxon>Streptophyta</taxon>
        <taxon>Embryophyta</taxon>
        <taxon>Tracheophyta</taxon>
        <taxon>Spermatophyta</taxon>
        <taxon>Magnoliopsida</taxon>
        <taxon>eudicotyledons</taxon>
        <taxon>Gunneridae</taxon>
        <taxon>Pentapetalae</taxon>
        <taxon>rosids</taxon>
        <taxon>fabids</taxon>
        <taxon>Malpighiales</taxon>
        <taxon>Salicaceae</taxon>
        <taxon>Saliceae</taxon>
        <taxon>Salix</taxon>
    </lineage>
</organism>
<evidence type="ECO:0000313" key="3">
    <source>
        <dbReference type="EMBL" id="VFU27498.1"/>
    </source>
</evidence>
<accession>A0A6N2KHI4</accession>
<proteinExistence type="predicted"/>
<dbReference type="PANTHER" id="PTHR33463:SF187">
    <property type="entry name" value="AND NB-ARC DOMAIN DISEASE RESISTANCE PROTEIN, PUTATIVE-RELATED"/>
    <property type="match status" value="1"/>
</dbReference>
<evidence type="ECO:0000259" key="2">
    <source>
        <dbReference type="Pfam" id="PF23247"/>
    </source>
</evidence>
<dbReference type="InterPro" id="IPR032675">
    <property type="entry name" value="LRR_dom_sf"/>
</dbReference>
<feature type="domain" description="Disease resistance protein At4g27190-like leucine-rich repeats" evidence="2">
    <location>
        <begin position="181"/>
        <end position="258"/>
    </location>
</feature>
<dbReference type="Pfam" id="PF23247">
    <property type="entry name" value="LRR_RPS2"/>
    <property type="match status" value="1"/>
</dbReference>
<evidence type="ECO:0000256" key="1">
    <source>
        <dbReference type="ARBA" id="ARBA00022821"/>
    </source>
</evidence>
<sequence>MEELIGGRRSDEEGVMGEKSSTEFKLLNLRHVELSKLPELKRICSGKLICDSLERIVVADCGKMEELIGGRRSDEEGVMGEKSSTEFKLPNLRHVELSKLPELKSICSGKLICDSLKRIVVADFADCAKLEELIGGGRSDEEGVMGEKSSTEFKLLNLRHVELRKLPELKSICSAKLICDSLEIIVVGHCAKMEELIGGTRTDEEGVISEESKEFKFPKLRSLRLFHLPELKSICSANLICDSLEWIDVHKCEKLKRMSICLPLLENGQPSLPASLKWIIAYPKEWWERVVEWEHPNAKEVLRPILHF</sequence>